<keyword evidence="2" id="KW-1185">Reference proteome</keyword>
<dbReference type="EMBL" id="AHMH02000087">
    <property type="protein sequence ID" value="EMN00482.1"/>
    <property type="molecule type" value="Genomic_DNA"/>
</dbReference>
<evidence type="ECO:0000313" key="1">
    <source>
        <dbReference type="EMBL" id="EMN00482.1"/>
    </source>
</evidence>
<gene>
    <name evidence="1" type="ORF">LEP1GSC035_2254</name>
</gene>
<accession>A0ABP2T880</accession>
<name>A0ABP2T880_9LEPT</name>
<evidence type="ECO:0000313" key="2">
    <source>
        <dbReference type="Proteomes" id="UP000012099"/>
    </source>
</evidence>
<proteinExistence type="predicted"/>
<protein>
    <submittedName>
        <fullName evidence="1">Uncharacterized protein</fullName>
    </submittedName>
</protein>
<organism evidence="1 2">
    <name type="scientific">Leptospira noguchii str. 2007001578</name>
    <dbReference type="NCBI Taxonomy" id="1049974"/>
    <lineage>
        <taxon>Bacteria</taxon>
        <taxon>Pseudomonadati</taxon>
        <taxon>Spirochaetota</taxon>
        <taxon>Spirochaetia</taxon>
        <taxon>Leptospirales</taxon>
        <taxon>Leptospiraceae</taxon>
        <taxon>Leptospira</taxon>
    </lineage>
</organism>
<comment type="caution">
    <text evidence="1">The sequence shown here is derived from an EMBL/GenBank/DDBJ whole genome shotgun (WGS) entry which is preliminary data.</text>
</comment>
<reference evidence="1 2" key="1">
    <citation type="submission" date="2013-01" db="EMBL/GenBank/DDBJ databases">
        <authorList>
            <person name="Harkins D.M."/>
            <person name="Durkin A.S."/>
            <person name="Brinkac L.M."/>
            <person name="Haft D.H."/>
            <person name="Selengut J.D."/>
            <person name="Sanka R."/>
            <person name="DePew J."/>
            <person name="Purushe J."/>
            <person name="Whelen A.C."/>
            <person name="Vinetz J.M."/>
            <person name="Sutton G.G."/>
            <person name="Nierman W.C."/>
            <person name="Fouts D.E."/>
        </authorList>
    </citation>
    <scope>NUCLEOTIDE SEQUENCE [LARGE SCALE GENOMIC DNA]</scope>
    <source>
        <strain evidence="1 2">2007001578</strain>
    </source>
</reference>
<sequence length="62" mass="7560">MYQVFSEVLEKNSINPILYKIVTISVLFLDNHILKLLRSCKFLVYKRDKDKIRHKKLRYFTV</sequence>
<dbReference type="Proteomes" id="UP000012099">
    <property type="component" value="Unassembled WGS sequence"/>
</dbReference>